<dbReference type="PANTHER" id="PTHR38658">
    <property type="entry name" value="OXPP CYCLE PROTEIN OPCA-RELATED"/>
    <property type="match status" value="1"/>
</dbReference>
<evidence type="ECO:0000313" key="4">
    <source>
        <dbReference type="Proteomes" id="UP000475214"/>
    </source>
</evidence>
<reference evidence="3 4" key="1">
    <citation type="submission" date="2020-02" db="EMBL/GenBank/DDBJ databases">
        <authorList>
            <person name="Li X.-J."/>
            <person name="Han X.-M."/>
        </authorList>
    </citation>
    <scope>NUCLEOTIDE SEQUENCE [LARGE SCALE GENOMIC DNA]</scope>
    <source>
        <strain evidence="3 4">CCTCC AB 2017055</strain>
    </source>
</reference>
<dbReference type="Pfam" id="PF20171">
    <property type="entry name" value="OpcA_G6PD_C"/>
    <property type="match status" value="1"/>
</dbReference>
<evidence type="ECO:0000259" key="2">
    <source>
        <dbReference type="Pfam" id="PF20171"/>
    </source>
</evidence>
<feature type="domain" description="Glucose-6-phosphate dehydrogenase assembly protein OpcA C-terminal" evidence="2">
    <location>
        <begin position="165"/>
        <end position="296"/>
    </location>
</feature>
<keyword evidence="4" id="KW-1185">Reference proteome</keyword>
<dbReference type="Proteomes" id="UP000475214">
    <property type="component" value="Unassembled WGS sequence"/>
</dbReference>
<dbReference type="RefSeq" id="WP_163740502.1">
    <property type="nucleotide sequence ID" value="NZ_JAAGOA010000013.1"/>
</dbReference>
<sequence>MIIDLPKTTSSDVGKRLIDLREKHGAVTLGRVLTLALITDEDNAESAIASANHASHEHPCRIIAVIKGTSRGSARLDAQIRVGGDAGASEVIVLRTFGPLTAHPVSVVVPLLLPDAPLVAWWPAEAPEVPAEDPVGALAQRRITDAAACKRPSAALTDRAHGYRPGDTDLAWTRLTLWRALLAAALDQPPHEDVTSVRVVGGSENPSADLLAGWLSMTLRCPVTRTKATGVDGMLSVRLDRPSGPIVIERPDEDVAVLSTPDRVDRKVALPRRSAGECLAEELRRLDPDEVYGDVLLHGLELQRETGKTTRTKVKAKR</sequence>
<dbReference type="NCBIfam" id="TIGR00534">
    <property type="entry name" value="OpcA"/>
    <property type="match status" value="1"/>
</dbReference>
<name>A0A6L9SAU6_9ACTN</name>
<proteinExistence type="predicted"/>
<dbReference type="PANTHER" id="PTHR38658:SF1">
    <property type="entry name" value="OXPP CYCLE PROTEIN OPCA-RELATED"/>
    <property type="match status" value="1"/>
</dbReference>
<dbReference type="Pfam" id="PF10128">
    <property type="entry name" value="OpcA_G6PD_assem"/>
    <property type="match status" value="1"/>
</dbReference>
<dbReference type="EMBL" id="JAAGOA010000013">
    <property type="protein sequence ID" value="NEE02173.1"/>
    <property type="molecule type" value="Genomic_DNA"/>
</dbReference>
<dbReference type="InterPro" id="IPR046801">
    <property type="entry name" value="OpcA_G6PD_N"/>
</dbReference>
<evidence type="ECO:0000259" key="1">
    <source>
        <dbReference type="Pfam" id="PF10128"/>
    </source>
</evidence>
<accession>A0A6L9SAU6</accession>
<feature type="domain" description="Glucose-6-phosphate dehydrogenase assembly protein OpcA N-terminal" evidence="1">
    <location>
        <begin position="51"/>
        <end position="160"/>
    </location>
</feature>
<gene>
    <name evidence="3" type="primary">opcA</name>
    <name evidence="3" type="ORF">G1H10_18520</name>
</gene>
<dbReference type="InterPro" id="IPR004555">
    <property type="entry name" value="G6PDH_assembly_OpcA"/>
</dbReference>
<protein>
    <submittedName>
        <fullName evidence="3">Glucose-6-phosphate dehydrogenase assembly protein OpcA</fullName>
    </submittedName>
</protein>
<evidence type="ECO:0000313" key="3">
    <source>
        <dbReference type="EMBL" id="NEE02173.1"/>
    </source>
</evidence>
<organism evidence="3 4">
    <name type="scientific">Phytoactinopolyspora halotolerans</name>
    <dbReference type="NCBI Taxonomy" id="1981512"/>
    <lineage>
        <taxon>Bacteria</taxon>
        <taxon>Bacillati</taxon>
        <taxon>Actinomycetota</taxon>
        <taxon>Actinomycetes</taxon>
        <taxon>Jiangellales</taxon>
        <taxon>Jiangellaceae</taxon>
        <taxon>Phytoactinopolyspora</taxon>
    </lineage>
</organism>
<dbReference type="InterPro" id="IPR046802">
    <property type="entry name" value="OpcA_G6PD_C"/>
</dbReference>
<comment type="caution">
    <text evidence="3">The sequence shown here is derived from an EMBL/GenBank/DDBJ whole genome shotgun (WGS) entry which is preliminary data.</text>
</comment>
<dbReference type="AlphaFoldDB" id="A0A6L9SAU6"/>